<dbReference type="RefSeq" id="WP_127779414.1">
    <property type="nucleotide sequence ID" value="NZ_SADD01000001.1"/>
</dbReference>
<protein>
    <submittedName>
        <fullName evidence="6">Insulinase family protein</fullName>
    </submittedName>
</protein>
<dbReference type="Proteomes" id="UP000282926">
    <property type="component" value="Unassembled WGS sequence"/>
</dbReference>
<evidence type="ECO:0000313" key="7">
    <source>
        <dbReference type="Proteomes" id="UP000282926"/>
    </source>
</evidence>
<dbReference type="InterPro" id="IPR007863">
    <property type="entry name" value="Peptidase_M16_C"/>
</dbReference>
<feature type="signal peptide" evidence="3">
    <location>
        <begin position="1"/>
        <end position="22"/>
    </location>
</feature>
<comment type="similarity">
    <text evidence="1">Belongs to the peptidase M16 family.</text>
</comment>
<dbReference type="InterPro" id="IPR050361">
    <property type="entry name" value="MPP/UQCRC_Complex"/>
</dbReference>
<evidence type="ECO:0000256" key="2">
    <source>
        <dbReference type="SAM" id="MobiDB-lite"/>
    </source>
</evidence>
<feature type="domain" description="Peptidase M16 C-terminal" evidence="5">
    <location>
        <begin position="237"/>
        <end position="403"/>
    </location>
</feature>
<evidence type="ECO:0000259" key="5">
    <source>
        <dbReference type="Pfam" id="PF05193"/>
    </source>
</evidence>
<feature type="region of interest" description="Disordered" evidence="2">
    <location>
        <begin position="480"/>
        <end position="519"/>
    </location>
</feature>
<keyword evidence="3" id="KW-0732">Signal</keyword>
<dbReference type="EMBL" id="SADD01000001">
    <property type="protein sequence ID" value="RVU48858.1"/>
    <property type="molecule type" value="Genomic_DNA"/>
</dbReference>
<evidence type="ECO:0000313" key="6">
    <source>
        <dbReference type="EMBL" id="RVU48858.1"/>
    </source>
</evidence>
<reference evidence="6 7" key="1">
    <citation type="submission" date="2019-01" db="EMBL/GenBank/DDBJ databases">
        <title>Lujinxingia litoralis gen. nov., sp. nov. and Lujinxingia sediminis gen. nov., sp. nov., new members in the order Bradymonadales, isolated from coastal sediment.</title>
        <authorList>
            <person name="Li C.-M."/>
        </authorList>
    </citation>
    <scope>NUCLEOTIDE SEQUENCE [LARGE SCALE GENOMIC DNA]</scope>
    <source>
        <strain evidence="6 7">SEH01</strain>
    </source>
</reference>
<comment type="caution">
    <text evidence="6">The sequence shown here is derived from an EMBL/GenBank/DDBJ whole genome shotgun (WGS) entry which is preliminary data.</text>
</comment>
<dbReference type="PANTHER" id="PTHR11851">
    <property type="entry name" value="METALLOPROTEASE"/>
    <property type="match status" value="1"/>
</dbReference>
<keyword evidence="7" id="KW-1185">Reference proteome</keyword>
<feature type="chain" id="PRO_5046799156" evidence="3">
    <location>
        <begin position="23"/>
        <end position="519"/>
    </location>
</feature>
<organism evidence="6 7">
    <name type="scientific">Lujinxingia sediminis</name>
    <dbReference type="NCBI Taxonomy" id="2480984"/>
    <lineage>
        <taxon>Bacteria</taxon>
        <taxon>Deltaproteobacteria</taxon>
        <taxon>Bradymonadales</taxon>
        <taxon>Lujinxingiaceae</taxon>
        <taxon>Lujinxingia</taxon>
    </lineage>
</organism>
<evidence type="ECO:0000256" key="1">
    <source>
        <dbReference type="ARBA" id="ARBA00007261"/>
    </source>
</evidence>
<proteinExistence type="inferred from homology"/>
<dbReference type="PANTHER" id="PTHR11851:SF49">
    <property type="entry name" value="MITOCHONDRIAL-PROCESSING PEPTIDASE SUBUNIT ALPHA"/>
    <property type="match status" value="1"/>
</dbReference>
<evidence type="ECO:0000259" key="4">
    <source>
        <dbReference type="Pfam" id="PF00675"/>
    </source>
</evidence>
<dbReference type="SUPFAM" id="SSF63411">
    <property type="entry name" value="LuxS/MPP-like metallohydrolase"/>
    <property type="match status" value="2"/>
</dbReference>
<dbReference type="Pfam" id="PF05193">
    <property type="entry name" value="Peptidase_M16_C"/>
    <property type="match status" value="1"/>
</dbReference>
<dbReference type="InterPro" id="IPR011765">
    <property type="entry name" value="Pept_M16_N"/>
</dbReference>
<feature type="domain" description="Peptidase M16 N-terminal" evidence="4">
    <location>
        <begin position="126"/>
        <end position="229"/>
    </location>
</feature>
<sequence>MLNTSNLWMRSCLALGAATVFAACSGGASTPDKAPSEMARSIADADRPIPALRELRFIEGTPEITELESSETVRVTQIGALKVIHRITPANQVVVARLITEGGQASLTEGIAGIERLSLGVAAGGGTMSTPKDAFNARLDSVGASVGSFAGADYSGMSMRSVVEHFDTTWELFTQAVLEPAFPEEEVELQRTRQIASIESIKDDPDALVGEAVSDLYFRNHAYENRQIGTVDSVSALTAEELKAWQRGLLEPERMLLVVVGNIDHDHLVERVAESFGRLAPAGSEAPGVAEIEHTEPALEVIEQELPTNYIMGYFEAPALSEADYPAMLLATRYLRDRLFEEVRTRRNLTYAVSAGMASRKENFGYLYVTATDPATTLPVMFTEVERLQNEPVSDEALEKIRNVFLTSHYMSLQTNASQAGMLADHELLGGGWQEADAFLDAINAVTPADIQRVARTYMADYQFAVVGNPEAVPGELFGVEKGAVEEGKTEEVVGEEAREASSPDTSEEETPAEARPQP</sequence>
<dbReference type="InterPro" id="IPR011249">
    <property type="entry name" value="Metalloenz_LuxS/M16"/>
</dbReference>
<dbReference type="Gene3D" id="3.30.830.10">
    <property type="entry name" value="Metalloenzyme, LuxS/M16 peptidase-like"/>
    <property type="match status" value="2"/>
</dbReference>
<feature type="compositionally biased region" description="Basic and acidic residues" evidence="2">
    <location>
        <begin position="483"/>
        <end position="502"/>
    </location>
</feature>
<dbReference type="Pfam" id="PF00675">
    <property type="entry name" value="Peptidase_M16"/>
    <property type="match status" value="1"/>
</dbReference>
<gene>
    <name evidence="6" type="ORF">EA187_05365</name>
</gene>
<accession>A0ABY0CY97</accession>
<evidence type="ECO:0000256" key="3">
    <source>
        <dbReference type="SAM" id="SignalP"/>
    </source>
</evidence>
<name>A0ABY0CY97_9DELT</name>